<feature type="region of interest" description="Disordered" evidence="1">
    <location>
        <begin position="55"/>
        <end position="77"/>
    </location>
</feature>
<evidence type="ECO:0000256" key="1">
    <source>
        <dbReference type="SAM" id="MobiDB-lite"/>
    </source>
</evidence>
<gene>
    <name evidence="2" type="ORF">BWY04_00295</name>
</gene>
<comment type="caution">
    <text evidence="2">The sequence shown here is derived from an EMBL/GenBank/DDBJ whole genome shotgun (WGS) entry which is preliminary data.</text>
</comment>
<feature type="compositionally biased region" description="Basic and acidic residues" evidence="1">
    <location>
        <begin position="61"/>
        <end position="70"/>
    </location>
</feature>
<organism evidence="2">
    <name type="scientific">candidate division CPR1 bacterium ADurb.Bin160</name>
    <dbReference type="NCBI Taxonomy" id="1852826"/>
    <lineage>
        <taxon>Bacteria</taxon>
        <taxon>candidate division CPR1</taxon>
    </lineage>
</organism>
<dbReference type="Proteomes" id="UP000485621">
    <property type="component" value="Unassembled WGS sequence"/>
</dbReference>
<protein>
    <submittedName>
        <fullName evidence="2">Uncharacterized protein</fullName>
    </submittedName>
</protein>
<evidence type="ECO:0000313" key="2">
    <source>
        <dbReference type="EMBL" id="OQB42231.1"/>
    </source>
</evidence>
<accession>A0A1V5ZQ24</accession>
<reference evidence="2" key="1">
    <citation type="submission" date="2017-02" db="EMBL/GenBank/DDBJ databases">
        <title>Delving into the versatile metabolic prowess of the omnipresent phylum Bacteroidetes.</title>
        <authorList>
            <person name="Nobu M.K."/>
            <person name="Mei R."/>
            <person name="Narihiro T."/>
            <person name="Kuroda K."/>
            <person name="Liu W.-T."/>
        </authorList>
    </citation>
    <scope>NUCLEOTIDE SEQUENCE</scope>
    <source>
        <strain evidence="2">ADurb.Bin160</strain>
    </source>
</reference>
<name>A0A1V5ZQ24_9BACT</name>
<dbReference type="AlphaFoldDB" id="A0A1V5ZQ24"/>
<sequence>MYLRRIARASVPIRCQVNKKLNKKTVKNLKIYFLKNNKMEKENLNLDKELVNNEITSSEVDTTKETKEVDETTNESL</sequence>
<proteinExistence type="predicted"/>
<dbReference type="EMBL" id="MWDB01000004">
    <property type="protein sequence ID" value="OQB42231.1"/>
    <property type="molecule type" value="Genomic_DNA"/>
</dbReference>